<dbReference type="EMBL" id="QNRH01000013">
    <property type="protein sequence ID" value="RBO90453.1"/>
    <property type="molecule type" value="Genomic_DNA"/>
</dbReference>
<evidence type="ECO:0000313" key="3">
    <source>
        <dbReference type="Proteomes" id="UP000252893"/>
    </source>
</evidence>
<protein>
    <submittedName>
        <fullName evidence="2">Phage RecT family recombinase</fullName>
    </submittedName>
</protein>
<sequence length="410" mass="46002">MSNQITVDSAATLLDNIRAVVEPLVIDNGQTFDRLKSVFLIAVQQNPDILKCSEESLRREISKCAADGLVPDSKEAVILPYKNSSGVFLANYQPMVMGIIKRMKELGGVFSIACSVVHKNDEFIYDEADPDALSHKPDRFASIEERGAIIGGYAVFRDNLRRVMHTEVMTMADFEAVRKASKAPNSPAWTIWPTEMYRKSVLRRGAKYISINNDKIRALIERQDEMFDYSQPRVAERVNPFTGQVLEHEPARSISHQQSEALTFTASQAKEMQPIENGQPVQEQSSKKAHAQKQKQEPVKTNVLPKVPDISIASEDKEKLVEAVEKVLAIATDKTISAEERRGVLKEAAKNWQPHIPEYAKPLIKACIDMVDWSIHKEIAGEPWTADHAVFVHDAKELLGVDKLKVGKYQ</sequence>
<feature type="region of interest" description="Disordered" evidence="1">
    <location>
        <begin position="275"/>
        <end position="301"/>
    </location>
</feature>
<dbReference type="GO" id="GO:0003677">
    <property type="term" value="F:DNA binding"/>
    <property type="evidence" value="ECO:0007669"/>
    <property type="project" value="InterPro"/>
</dbReference>
<accession>A0A366DK50</accession>
<name>A0A366DK50_9HYPH</name>
<evidence type="ECO:0000313" key="2">
    <source>
        <dbReference type="EMBL" id="RBO90453.1"/>
    </source>
</evidence>
<keyword evidence="3" id="KW-1185">Reference proteome</keyword>
<dbReference type="Proteomes" id="UP000252893">
    <property type="component" value="Unassembled WGS sequence"/>
</dbReference>
<proteinExistence type="predicted"/>
<dbReference type="AlphaFoldDB" id="A0A366DK50"/>
<dbReference type="OrthoDB" id="7866633at2"/>
<reference evidence="2 3" key="1">
    <citation type="submission" date="2018-06" db="EMBL/GenBank/DDBJ databases">
        <title>Genomic Encyclopedia of Type Strains, Phase IV (KMG-IV): sequencing the most valuable type-strain genomes for metagenomic binning, comparative biology and taxonomic classification.</title>
        <authorList>
            <person name="Goeker M."/>
        </authorList>
    </citation>
    <scope>NUCLEOTIDE SEQUENCE [LARGE SCALE GENOMIC DNA]</scope>
    <source>
        <strain evidence="2 3">DSM 25619</strain>
    </source>
</reference>
<gene>
    <name evidence="2" type="ORF">DFR47_11314</name>
</gene>
<dbReference type="RefSeq" id="WP_113946209.1">
    <property type="nucleotide sequence ID" value="NZ_JBHEEG010000005.1"/>
</dbReference>
<dbReference type="NCBIfam" id="TIGR00616">
    <property type="entry name" value="rect"/>
    <property type="match status" value="1"/>
</dbReference>
<organism evidence="2 3">
    <name type="scientific">Pseudochrobactrum asaccharolyticum</name>
    <dbReference type="NCBI Taxonomy" id="354351"/>
    <lineage>
        <taxon>Bacteria</taxon>
        <taxon>Pseudomonadati</taxon>
        <taxon>Pseudomonadota</taxon>
        <taxon>Alphaproteobacteria</taxon>
        <taxon>Hyphomicrobiales</taxon>
        <taxon>Brucellaceae</taxon>
        <taxon>Pseudochrobactrum</taxon>
    </lineage>
</organism>
<dbReference type="InterPro" id="IPR018330">
    <property type="entry name" value="RecT_fam"/>
</dbReference>
<evidence type="ECO:0000256" key="1">
    <source>
        <dbReference type="SAM" id="MobiDB-lite"/>
    </source>
</evidence>
<comment type="caution">
    <text evidence="2">The sequence shown here is derived from an EMBL/GenBank/DDBJ whole genome shotgun (WGS) entry which is preliminary data.</text>
</comment>
<dbReference type="InterPro" id="IPR004590">
    <property type="entry name" value="ssDNA_annealing_RecT"/>
</dbReference>
<dbReference type="Pfam" id="PF03837">
    <property type="entry name" value="RecT"/>
    <property type="match status" value="1"/>
</dbReference>
<dbReference type="GO" id="GO:0006259">
    <property type="term" value="P:DNA metabolic process"/>
    <property type="evidence" value="ECO:0007669"/>
    <property type="project" value="InterPro"/>
</dbReference>